<accession>A5E264</accession>
<dbReference type="GO" id="GO:0008270">
    <property type="term" value="F:zinc ion binding"/>
    <property type="evidence" value="ECO:0007669"/>
    <property type="project" value="UniProtKB-KW"/>
</dbReference>
<dbReference type="SUPFAM" id="SSF46565">
    <property type="entry name" value="Chaperone J-domain"/>
    <property type="match status" value="1"/>
</dbReference>
<dbReference type="GO" id="GO:0006457">
    <property type="term" value="P:protein folding"/>
    <property type="evidence" value="ECO:0007669"/>
    <property type="project" value="InterPro"/>
</dbReference>
<organism evidence="10 11">
    <name type="scientific">Lodderomyces elongisporus (strain ATCC 11503 / CBS 2605 / JCM 1781 / NBRC 1676 / NRRL YB-4239)</name>
    <name type="common">Yeast</name>
    <name type="synonym">Saccharomyces elongisporus</name>
    <dbReference type="NCBI Taxonomy" id="379508"/>
    <lineage>
        <taxon>Eukaryota</taxon>
        <taxon>Fungi</taxon>
        <taxon>Dikarya</taxon>
        <taxon>Ascomycota</taxon>
        <taxon>Saccharomycotina</taxon>
        <taxon>Pichiomycetes</taxon>
        <taxon>Debaryomycetaceae</taxon>
        <taxon>Candida/Lodderomyces clade</taxon>
        <taxon>Lodderomyces</taxon>
    </lineage>
</organism>
<feature type="domain" description="J" evidence="8">
    <location>
        <begin position="5"/>
        <end position="72"/>
    </location>
</feature>
<sequence length="428" mass="48614">MEEENLYEILEIESNATSSEIKRAYRKLALKYHPDKVSEDERESSEIQFKKVSYAYEILIDEEKRYNYDQFGSADPQASYASNPFEQFYGGNFNEFGGNDFHDFFNGGGDSRNGGNRTHRQRTEDAHIKVEVTLEDLYLGKVIRTTSTRNIICTQCKGSGLRSSNAVSKQCGICHGEGHTRKIKRVAPGLVAQEYVDCTTCNGTGKIYRTRDRCKLCSGTRIIEETKILEFEIQKGSPNVGQIVKKGESDEFPGKQAGDIILDYTCKTHERFERKGDDLYSSFKLPLAEALTGFTKQVTVHLDGRSIQINVPAGKVTRPGNYIKLAGEGMPKASKSWFSSKKSGDLYLKPEIEFPRDNWYLEKNDLLKIRNILPSSAEKLDLGPEANIDLFTDFTTISEDELPTYESEQDKYDNRYQDQDQDPQCTQQ</sequence>
<dbReference type="OMA" id="THCFKHL"/>
<dbReference type="InterPro" id="IPR001623">
    <property type="entry name" value="DnaJ_domain"/>
</dbReference>
<dbReference type="CDD" id="cd10747">
    <property type="entry name" value="DnaJ_C"/>
    <property type="match status" value="1"/>
</dbReference>
<keyword evidence="1 6" id="KW-0479">Metal-binding</keyword>
<dbReference type="GO" id="GO:0030150">
    <property type="term" value="P:protein import into mitochondrial matrix"/>
    <property type="evidence" value="ECO:0007669"/>
    <property type="project" value="EnsemblFungi"/>
</dbReference>
<dbReference type="PROSITE" id="PS51188">
    <property type="entry name" value="ZF_CR"/>
    <property type="match status" value="1"/>
</dbReference>
<dbReference type="CDD" id="cd06257">
    <property type="entry name" value="DnaJ"/>
    <property type="match status" value="1"/>
</dbReference>
<dbReference type="FunCoup" id="A5E264">
    <property type="interactions" value="101"/>
</dbReference>
<dbReference type="PROSITE" id="PS00636">
    <property type="entry name" value="DNAJ_1"/>
    <property type="match status" value="1"/>
</dbReference>
<feature type="domain" description="CR-type" evidence="9">
    <location>
        <begin position="140"/>
        <end position="226"/>
    </location>
</feature>
<dbReference type="Proteomes" id="UP000001996">
    <property type="component" value="Unassembled WGS sequence"/>
</dbReference>
<feature type="zinc finger region" description="CR-type" evidence="6">
    <location>
        <begin position="140"/>
        <end position="226"/>
    </location>
</feature>
<dbReference type="AlphaFoldDB" id="A5E264"/>
<dbReference type="FunFam" id="2.60.260.20:FF:000003">
    <property type="entry name" value="DnaJ subfamily A member 2"/>
    <property type="match status" value="1"/>
</dbReference>
<keyword evidence="5" id="KW-0143">Chaperone</keyword>
<dbReference type="SUPFAM" id="SSF57938">
    <property type="entry name" value="DnaJ/Hsp40 cysteine-rich domain"/>
    <property type="match status" value="1"/>
</dbReference>
<protein>
    <recommendedName>
        <fullName evidence="12">DnaJ-domain-containing protein</fullName>
    </recommendedName>
</protein>
<dbReference type="PROSITE" id="PS50076">
    <property type="entry name" value="DNAJ_2"/>
    <property type="match status" value="1"/>
</dbReference>
<keyword evidence="3 6" id="KW-0863">Zinc-finger</keyword>
<dbReference type="VEuPathDB" id="FungiDB:LELG_03701"/>
<gene>
    <name evidence="10" type="ORF">LELG_03701</name>
</gene>
<dbReference type="GO" id="GO:0001671">
    <property type="term" value="F:ATPase activator activity"/>
    <property type="evidence" value="ECO:0007669"/>
    <property type="project" value="EnsemblFungi"/>
</dbReference>
<dbReference type="FunFam" id="2.10.230.10:FF:000001">
    <property type="entry name" value="DnaJ subfamily A member 2"/>
    <property type="match status" value="1"/>
</dbReference>
<evidence type="ECO:0008006" key="12">
    <source>
        <dbReference type="Google" id="ProtNLM"/>
    </source>
</evidence>
<dbReference type="InParanoid" id="A5E264"/>
<evidence type="ECO:0000313" key="11">
    <source>
        <dbReference type="Proteomes" id="UP000001996"/>
    </source>
</evidence>
<evidence type="ECO:0000256" key="7">
    <source>
        <dbReference type="SAM" id="MobiDB-lite"/>
    </source>
</evidence>
<dbReference type="OrthoDB" id="550424at2759"/>
<dbReference type="HOGENOM" id="CLU_017633_10_0_1"/>
<dbReference type="InterPro" id="IPR036869">
    <property type="entry name" value="J_dom_sf"/>
</dbReference>
<reference evidence="10 11" key="1">
    <citation type="journal article" date="2009" name="Nature">
        <title>Evolution of pathogenicity and sexual reproduction in eight Candida genomes.</title>
        <authorList>
            <person name="Butler G."/>
            <person name="Rasmussen M.D."/>
            <person name="Lin M.F."/>
            <person name="Santos M.A."/>
            <person name="Sakthikumar S."/>
            <person name="Munro C.A."/>
            <person name="Rheinbay E."/>
            <person name="Grabherr M."/>
            <person name="Forche A."/>
            <person name="Reedy J.L."/>
            <person name="Agrafioti I."/>
            <person name="Arnaud M.B."/>
            <person name="Bates S."/>
            <person name="Brown A.J."/>
            <person name="Brunke S."/>
            <person name="Costanzo M.C."/>
            <person name="Fitzpatrick D.A."/>
            <person name="de Groot P.W."/>
            <person name="Harris D."/>
            <person name="Hoyer L.L."/>
            <person name="Hube B."/>
            <person name="Klis F.M."/>
            <person name="Kodira C."/>
            <person name="Lennard N."/>
            <person name="Logue M.E."/>
            <person name="Martin R."/>
            <person name="Neiman A.M."/>
            <person name="Nikolaou E."/>
            <person name="Quail M.A."/>
            <person name="Quinn J."/>
            <person name="Santos M.C."/>
            <person name="Schmitzberger F.F."/>
            <person name="Sherlock G."/>
            <person name="Shah P."/>
            <person name="Silverstein K.A."/>
            <person name="Skrzypek M.S."/>
            <person name="Soll D."/>
            <person name="Staggs R."/>
            <person name="Stansfield I."/>
            <person name="Stumpf M.P."/>
            <person name="Sudbery P.E."/>
            <person name="Srikantha T."/>
            <person name="Zeng Q."/>
            <person name="Berman J."/>
            <person name="Berriman M."/>
            <person name="Heitman J."/>
            <person name="Gow N.A."/>
            <person name="Lorenz M.C."/>
            <person name="Birren B.W."/>
            <person name="Kellis M."/>
            <person name="Cuomo C.A."/>
        </authorList>
    </citation>
    <scope>NUCLEOTIDE SEQUENCE [LARGE SCALE GENOMIC DNA]</scope>
    <source>
        <strain evidence="11">ATCC 11503 / BCRC 21390 / CBS 2605 / JCM 1781 / NBRC 1676 / NRRL YB-4239</strain>
    </source>
</reference>
<name>A5E264_LODEL</name>
<keyword evidence="11" id="KW-1185">Reference proteome</keyword>
<dbReference type="Pfam" id="PF00684">
    <property type="entry name" value="DnaJ_CXXCXGXG"/>
    <property type="match status" value="1"/>
</dbReference>
<dbReference type="InterPro" id="IPR001305">
    <property type="entry name" value="HSP_DnaJ_Cys-rich_dom"/>
</dbReference>
<feature type="region of interest" description="Disordered" evidence="7">
    <location>
        <begin position="399"/>
        <end position="428"/>
    </location>
</feature>
<dbReference type="InterPro" id="IPR008971">
    <property type="entry name" value="HSP40/DnaJ_pept-bd"/>
</dbReference>
<keyword evidence="2" id="KW-0677">Repeat</keyword>
<dbReference type="SMART" id="SM00271">
    <property type="entry name" value="DnaJ"/>
    <property type="match status" value="1"/>
</dbReference>
<dbReference type="GO" id="GO:0051082">
    <property type="term" value="F:unfolded protein binding"/>
    <property type="evidence" value="ECO:0007669"/>
    <property type="project" value="InterPro"/>
</dbReference>
<evidence type="ECO:0000256" key="3">
    <source>
        <dbReference type="ARBA" id="ARBA00022771"/>
    </source>
</evidence>
<proteinExistence type="predicted"/>
<evidence type="ECO:0000256" key="6">
    <source>
        <dbReference type="PROSITE-ProRule" id="PRU00546"/>
    </source>
</evidence>
<evidence type="ECO:0000259" key="8">
    <source>
        <dbReference type="PROSITE" id="PS50076"/>
    </source>
</evidence>
<dbReference type="EMBL" id="CH981528">
    <property type="protein sequence ID" value="EDK45522.1"/>
    <property type="molecule type" value="Genomic_DNA"/>
</dbReference>
<evidence type="ECO:0000313" key="10">
    <source>
        <dbReference type="EMBL" id="EDK45522.1"/>
    </source>
</evidence>
<dbReference type="Pfam" id="PF01556">
    <property type="entry name" value="DnaJ_C"/>
    <property type="match status" value="1"/>
</dbReference>
<dbReference type="KEGG" id="lel:PVL30_004529"/>
<keyword evidence="4 6" id="KW-0862">Zinc</keyword>
<evidence type="ECO:0000256" key="5">
    <source>
        <dbReference type="ARBA" id="ARBA00023186"/>
    </source>
</evidence>
<dbReference type="GO" id="GO:0005741">
    <property type="term" value="C:mitochondrial outer membrane"/>
    <property type="evidence" value="ECO:0007669"/>
    <property type="project" value="EnsemblFungi"/>
</dbReference>
<dbReference type="InterPro" id="IPR036410">
    <property type="entry name" value="HSP_DnaJ_Cys-rich_dom_sf"/>
</dbReference>
<dbReference type="Gene3D" id="2.10.230.10">
    <property type="entry name" value="Heat shock protein DnaJ, cysteine-rich domain"/>
    <property type="match status" value="1"/>
</dbReference>
<evidence type="ECO:0000256" key="4">
    <source>
        <dbReference type="ARBA" id="ARBA00022833"/>
    </source>
</evidence>
<feature type="compositionally biased region" description="Basic and acidic residues" evidence="7">
    <location>
        <begin position="408"/>
        <end position="418"/>
    </location>
</feature>
<evidence type="ECO:0000259" key="9">
    <source>
        <dbReference type="PROSITE" id="PS51188"/>
    </source>
</evidence>
<dbReference type="Gene3D" id="1.10.287.110">
    <property type="entry name" value="DnaJ domain"/>
    <property type="match status" value="1"/>
</dbReference>
<evidence type="ECO:0000256" key="1">
    <source>
        <dbReference type="ARBA" id="ARBA00022723"/>
    </source>
</evidence>
<evidence type="ECO:0000256" key="2">
    <source>
        <dbReference type="ARBA" id="ARBA00022737"/>
    </source>
</evidence>
<dbReference type="Gene3D" id="2.60.260.20">
    <property type="entry name" value="Urease metallochaperone UreE, N-terminal domain"/>
    <property type="match status" value="2"/>
</dbReference>
<dbReference type="SUPFAM" id="SSF49493">
    <property type="entry name" value="HSP40/DnaJ peptide-binding domain"/>
    <property type="match status" value="2"/>
</dbReference>
<dbReference type="InterPro" id="IPR018253">
    <property type="entry name" value="DnaJ_domain_CS"/>
</dbReference>
<dbReference type="PANTHER" id="PTHR43888">
    <property type="entry name" value="DNAJ-LIKE-2, ISOFORM A-RELATED"/>
    <property type="match status" value="1"/>
</dbReference>
<dbReference type="eggNOG" id="KOG0712">
    <property type="taxonomic scope" value="Eukaryota"/>
</dbReference>
<dbReference type="GO" id="GO:0030544">
    <property type="term" value="F:Hsp70 protein binding"/>
    <property type="evidence" value="ECO:0007669"/>
    <property type="project" value="InterPro"/>
</dbReference>
<dbReference type="InterPro" id="IPR002939">
    <property type="entry name" value="DnaJ_C"/>
</dbReference>
<dbReference type="GeneID" id="5231911"/>
<dbReference type="STRING" id="379508.A5E264"/>
<dbReference type="PRINTS" id="PR00625">
    <property type="entry name" value="JDOMAIN"/>
</dbReference>
<dbReference type="InterPro" id="IPR044713">
    <property type="entry name" value="DNJA1/2-like"/>
</dbReference>
<dbReference type="CDD" id="cd10719">
    <property type="entry name" value="DnaJ_zf"/>
    <property type="match status" value="1"/>
</dbReference>
<dbReference type="Pfam" id="PF00226">
    <property type="entry name" value="DnaJ"/>
    <property type="match status" value="1"/>
</dbReference>